<reference evidence="1 2" key="1">
    <citation type="journal article" date="2010" name="Science">
        <title>Genomic analysis of organismal complexity in the multicellular green alga Volvox carteri.</title>
        <authorList>
            <person name="Prochnik S.E."/>
            <person name="Umen J."/>
            <person name="Nedelcu A.M."/>
            <person name="Hallmann A."/>
            <person name="Miller S.M."/>
            <person name="Nishii I."/>
            <person name="Ferris P."/>
            <person name="Kuo A."/>
            <person name="Mitros T."/>
            <person name="Fritz-Laylin L.K."/>
            <person name="Hellsten U."/>
            <person name="Chapman J."/>
            <person name="Simakov O."/>
            <person name="Rensing S.A."/>
            <person name="Terry A."/>
            <person name="Pangilinan J."/>
            <person name="Kapitonov V."/>
            <person name="Jurka J."/>
            <person name="Salamov A."/>
            <person name="Shapiro H."/>
            <person name="Schmutz J."/>
            <person name="Grimwood J."/>
            <person name="Lindquist E."/>
            <person name="Lucas S."/>
            <person name="Grigoriev I.V."/>
            <person name="Schmitt R."/>
            <person name="Kirk D."/>
            <person name="Rokhsar D.S."/>
        </authorList>
    </citation>
    <scope>NUCLEOTIDE SEQUENCE [LARGE SCALE GENOMIC DNA]</scope>
    <source>
        <strain evidence="2">f. Nagariensis / Eve</strain>
    </source>
</reference>
<proteinExistence type="predicted"/>
<organism evidence="2">
    <name type="scientific">Volvox carteri f. nagariensis</name>
    <dbReference type="NCBI Taxonomy" id="3068"/>
    <lineage>
        <taxon>Eukaryota</taxon>
        <taxon>Viridiplantae</taxon>
        <taxon>Chlorophyta</taxon>
        <taxon>core chlorophytes</taxon>
        <taxon>Chlorophyceae</taxon>
        <taxon>CS clade</taxon>
        <taxon>Chlamydomonadales</taxon>
        <taxon>Volvocaceae</taxon>
        <taxon>Volvox</taxon>
    </lineage>
</organism>
<keyword evidence="2" id="KW-1185">Reference proteome</keyword>
<dbReference type="GeneID" id="9626236"/>
<dbReference type="KEGG" id="vcn:VOLCADRAFT_100687"/>
<evidence type="ECO:0000313" key="2">
    <source>
        <dbReference type="Proteomes" id="UP000001058"/>
    </source>
</evidence>
<dbReference type="InParanoid" id="D8UKS9"/>
<sequence length="384" mass="41422">MAPNPASTSVSFQLTFTAGPAQVGTDRLWSGLRCNTATIVGGPATNGLVLLQIDSAVLASIQTNKWYGVVVEVTHVQSAILPAGVVNRFAGVLVNTFKTTARSEVRSSQARRVWSILTARLRLPALNPYVKPSVNEGSYPTDGSALLVLPFGEPFTSGPYRKISAYLACNDMNDIRVGEIELAYDPSTPSAYCQLVSDAGSLSIPLYLFGAKVSGTNSQYSPTVWINGTLTAAALRPGQDMRTFPAHVRAFISATQQHARQSVETDNMLLAWEQREWPGSVTTLPQDGTHARAVLSPNPSVSSIVNDRRVLPLIMTVSQRQYPVCSDSPEVLRQLPGFDTFFADLPYDDAEIRAAFCASRPFSIVGAATTTTIGRTTFVTAFQQ</sequence>
<dbReference type="EMBL" id="GL378458">
    <property type="protein sequence ID" value="EFJ39674.1"/>
    <property type="molecule type" value="Genomic_DNA"/>
</dbReference>
<evidence type="ECO:0000313" key="1">
    <source>
        <dbReference type="EMBL" id="EFJ39674.1"/>
    </source>
</evidence>
<dbReference type="AlphaFoldDB" id="D8UKS9"/>
<dbReference type="Proteomes" id="UP000001058">
    <property type="component" value="Unassembled WGS sequence"/>
</dbReference>
<gene>
    <name evidence="1" type="ORF">VOLCADRAFT_100687</name>
</gene>
<name>D8UKS9_VOLCA</name>
<accession>D8UKS9</accession>
<dbReference type="RefSeq" id="XP_002959263.1">
    <property type="nucleotide sequence ID" value="XM_002959217.1"/>
</dbReference>
<protein>
    <submittedName>
        <fullName evidence="1">Uncharacterized protein</fullName>
    </submittedName>
</protein>